<dbReference type="EMBL" id="JAXCGZ010015302">
    <property type="protein sequence ID" value="KAK7070576.1"/>
    <property type="molecule type" value="Genomic_DNA"/>
</dbReference>
<comment type="caution">
    <text evidence="2">The sequence shown here is derived from an EMBL/GenBank/DDBJ whole genome shotgun (WGS) entry which is preliminary data.</text>
</comment>
<dbReference type="AlphaFoldDB" id="A0AAN8WQP8"/>
<protein>
    <submittedName>
        <fullName evidence="2">Uncharacterized protein</fullName>
    </submittedName>
</protein>
<keyword evidence="1" id="KW-0812">Transmembrane</keyword>
<accession>A0AAN8WQP8</accession>
<keyword evidence="3" id="KW-1185">Reference proteome</keyword>
<keyword evidence="1" id="KW-1133">Transmembrane helix</keyword>
<evidence type="ECO:0000256" key="1">
    <source>
        <dbReference type="SAM" id="Phobius"/>
    </source>
</evidence>
<feature type="non-terminal residue" evidence="2">
    <location>
        <position position="1"/>
    </location>
</feature>
<gene>
    <name evidence="2" type="ORF">SK128_022048</name>
</gene>
<dbReference type="Proteomes" id="UP001381693">
    <property type="component" value="Unassembled WGS sequence"/>
</dbReference>
<proteinExistence type="predicted"/>
<name>A0AAN8WQP8_HALRR</name>
<reference evidence="2 3" key="1">
    <citation type="submission" date="2023-11" db="EMBL/GenBank/DDBJ databases">
        <title>Halocaridina rubra genome assembly.</title>
        <authorList>
            <person name="Smith C."/>
        </authorList>
    </citation>
    <scope>NUCLEOTIDE SEQUENCE [LARGE SCALE GENOMIC DNA]</scope>
    <source>
        <strain evidence="2">EP-1</strain>
        <tissue evidence="2">Whole</tissue>
    </source>
</reference>
<sequence>ISKAADYGITFKLRERWRGHQRQCNSDASFRHLGFSKTVLAFTVLGLGACLGFLLLFCETLFDSWSCRQLMFIFRSNETWLKLRMRRRSAIYRQVPEVRYTKK</sequence>
<feature type="transmembrane region" description="Helical" evidence="1">
    <location>
        <begin position="39"/>
        <end position="62"/>
    </location>
</feature>
<organism evidence="2 3">
    <name type="scientific">Halocaridina rubra</name>
    <name type="common">Hawaiian red shrimp</name>
    <dbReference type="NCBI Taxonomy" id="373956"/>
    <lineage>
        <taxon>Eukaryota</taxon>
        <taxon>Metazoa</taxon>
        <taxon>Ecdysozoa</taxon>
        <taxon>Arthropoda</taxon>
        <taxon>Crustacea</taxon>
        <taxon>Multicrustacea</taxon>
        <taxon>Malacostraca</taxon>
        <taxon>Eumalacostraca</taxon>
        <taxon>Eucarida</taxon>
        <taxon>Decapoda</taxon>
        <taxon>Pleocyemata</taxon>
        <taxon>Caridea</taxon>
        <taxon>Atyoidea</taxon>
        <taxon>Atyidae</taxon>
        <taxon>Halocaridina</taxon>
    </lineage>
</organism>
<evidence type="ECO:0000313" key="2">
    <source>
        <dbReference type="EMBL" id="KAK7070576.1"/>
    </source>
</evidence>
<keyword evidence="1" id="KW-0472">Membrane</keyword>
<evidence type="ECO:0000313" key="3">
    <source>
        <dbReference type="Proteomes" id="UP001381693"/>
    </source>
</evidence>